<keyword evidence="4 7" id="KW-0808">Transferase</keyword>
<dbReference type="GO" id="GO:0043565">
    <property type="term" value="F:sequence-specific DNA binding"/>
    <property type="evidence" value="ECO:0007669"/>
    <property type="project" value="TreeGrafter"/>
</dbReference>
<evidence type="ECO:0000256" key="5">
    <source>
        <dbReference type="ARBA" id="ARBA00022691"/>
    </source>
</evidence>
<dbReference type="InterPro" id="IPR029063">
    <property type="entry name" value="SAM-dependent_MTases_sf"/>
</dbReference>
<keyword evidence="3 7" id="KW-0489">Methyltransferase</keyword>
<dbReference type="GO" id="GO:0032259">
    <property type="term" value="P:methylation"/>
    <property type="evidence" value="ECO:0007669"/>
    <property type="project" value="UniProtKB-KW"/>
</dbReference>
<comment type="caution">
    <text evidence="7">The sequence shown here is derived from an EMBL/GenBank/DDBJ whole genome shotgun (WGS) entry which is preliminary data.</text>
</comment>
<dbReference type="STRING" id="1230458.C484_10556"/>
<gene>
    <name evidence="7" type="ORF">C484_10556</name>
</gene>
<sequence length="276" mass="31527">MPQNVFPYPGNKARHSEWIIGHLPEHTCYVEPFGGAAGVLFNKPKSKVEVYNDVNGDLVHFFKTLRERGDDLQEWLKNVPFSQSVYREWRDEFLGGERVDDPIERAGRFFTLRYQSFGGALDNTASWRRPSSEIPESSKFVKKVDALTPFRDRLRGVHIEEQSAIDLIDRYDSEDTVFYCDPPYIGTEHRYANSDFNHRCLHKRLSECEGSVLLSYDDIPPWYGDGWQVVTKDANFAIDNVDGVKDATEVLLMNFDSDGEPLMSGVGQQGLDAFAD</sequence>
<dbReference type="AlphaFoldDB" id="M0A0V1"/>
<dbReference type="PIRSF" id="PIRSF000398">
    <property type="entry name" value="M_m6A_EcoRV"/>
    <property type="match status" value="1"/>
</dbReference>
<dbReference type="Gene3D" id="3.40.50.150">
    <property type="entry name" value="Vaccinia Virus protein VP39"/>
    <property type="match status" value="1"/>
</dbReference>
<dbReference type="InterPro" id="IPR012327">
    <property type="entry name" value="MeTrfase_D12"/>
</dbReference>
<dbReference type="EMBL" id="AOIL01000037">
    <property type="protein sequence ID" value="ELY91462.1"/>
    <property type="molecule type" value="Genomic_DNA"/>
</dbReference>
<organism evidence="7 8">
    <name type="scientific">Natrialba taiwanensis DSM 12281</name>
    <dbReference type="NCBI Taxonomy" id="1230458"/>
    <lineage>
        <taxon>Archaea</taxon>
        <taxon>Methanobacteriati</taxon>
        <taxon>Methanobacteriota</taxon>
        <taxon>Stenosarchaea group</taxon>
        <taxon>Halobacteria</taxon>
        <taxon>Halobacteriales</taxon>
        <taxon>Natrialbaceae</taxon>
        <taxon>Natrialba</taxon>
    </lineage>
</organism>
<evidence type="ECO:0000256" key="1">
    <source>
        <dbReference type="ARBA" id="ARBA00006594"/>
    </source>
</evidence>
<evidence type="ECO:0000313" key="7">
    <source>
        <dbReference type="EMBL" id="ELY91462.1"/>
    </source>
</evidence>
<keyword evidence="8" id="KW-1185">Reference proteome</keyword>
<protein>
    <recommendedName>
        <fullName evidence="2">site-specific DNA-methyltransferase (adenine-specific)</fullName>
        <ecNumber evidence="2">2.1.1.72</ecNumber>
    </recommendedName>
</protein>
<comment type="catalytic activity">
    <reaction evidence="6">
        <text>a 2'-deoxyadenosine in DNA + S-adenosyl-L-methionine = an N(6)-methyl-2'-deoxyadenosine in DNA + S-adenosyl-L-homocysteine + H(+)</text>
        <dbReference type="Rhea" id="RHEA:15197"/>
        <dbReference type="Rhea" id="RHEA-COMP:12418"/>
        <dbReference type="Rhea" id="RHEA-COMP:12419"/>
        <dbReference type="ChEBI" id="CHEBI:15378"/>
        <dbReference type="ChEBI" id="CHEBI:57856"/>
        <dbReference type="ChEBI" id="CHEBI:59789"/>
        <dbReference type="ChEBI" id="CHEBI:90615"/>
        <dbReference type="ChEBI" id="CHEBI:90616"/>
        <dbReference type="EC" id="2.1.1.72"/>
    </reaction>
</comment>
<dbReference type="OrthoDB" id="372040at2157"/>
<dbReference type="PANTHER" id="PTHR30481:SF4">
    <property type="entry name" value="SITE-SPECIFIC DNA-METHYLTRANSFERASE (ADENINE-SPECIFIC)"/>
    <property type="match status" value="1"/>
</dbReference>
<dbReference type="GO" id="GO:0009307">
    <property type="term" value="P:DNA restriction-modification system"/>
    <property type="evidence" value="ECO:0007669"/>
    <property type="project" value="InterPro"/>
</dbReference>
<name>M0A0V1_9EURY</name>
<evidence type="ECO:0000256" key="3">
    <source>
        <dbReference type="ARBA" id="ARBA00022603"/>
    </source>
</evidence>
<evidence type="ECO:0000313" key="8">
    <source>
        <dbReference type="Proteomes" id="UP000011648"/>
    </source>
</evidence>
<keyword evidence="5" id="KW-0949">S-adenosyl-L-methionine</keyword>
<dbReference type="InterPro" id="IPR023095">
    <property type="entry name" value="Ade_MeTrfase_dom_2"/>
</dbReference>
<dbReference type="InterPro" id="IPR012263">
    <property type="entry name" value="M_m6A_EcoRV"/>
</dbReference>
<dbReference type="GO" id="GO:0006298">
    <property type="term" value="P:mismatch repair"/>
    <property type="evidence" value="ECO:0007669"/>
    <property type="project" value="TreeGrafter"/>
</dbReference>
<dbReference type="GO" id="GO:1904047">
    <property type="term" value="F:S-adenosyl-L-methionine binding"/>
    <property type="evidence" value="ECO:0007669"/>
    <property type="project" value="TreeGrafter"/>
</dbReference>
<dbReference type="PRINTS" id="PR00505">
    <property type="entry name" value="D12N6MTFRASE"/>
</dbReference>
<proteinExistence type="inferred from homology"/>
<dbReference type="Gene3D" id="1.10.1020.10">
    <property type="entry name" value="Adenine-specific Methyltransferase, Domain 2"/>
    <property type="match status" value="1"/>
</dbReference>
<dbReference type="RefSeq" id="WP_006825864.1">
    <property type="nucleotide sequence ID" value="NZ_AOIL01000037.1"/>
</dbReference>
<dbReference type="EC" id="2.1.1.72" evidence="2"/>
<evidence type="ECO:0000256" key="4">
    <source>
        <dbReference type="ARBA" id="ARBA00022679"/>
    </source>
</evidence>
<dbReference type="Proteomes" id="UP000011648">
    <property type="component" value="Unassembled WGS sequence"/>
</dbReference>
<comment type="similarity">
    <text evidence="1">Belongs to the N(4)/N(6)-methyltransferase family.</text>
</comment>
<dbReference type="PANTHER" id="PTHR30481">
    <property type="entry name" value="DNA ADENINE METHYLASE"/>
    <property type="match status" value="1"/>
</dbReference>
<dbReference type="SUPFAM" id="SSF53335">
    <property type="entry name" value="S-adenosyl-L-methionine-dependent methyltransferases"/>
    <property type="match status" value="1"/>
</dbReference>
<accession>M0A0V1</accession>
<evidence type="ECO:0000256" key="2">
    <source>
        <dbReference type="ARBA" id="ARBA00011900"/>
    </source>
</evidence>
<dbReference type="Pfam" id="PF02086">
    <property type="entry name" value="MethyltransfD12"/>
    <property type="match status" value="1"/>
</dbReference>
<evidence type="ECO:0000256" key="6">
    <source>
        <dbReference type="ARBA" id="ARBA00047942"/>
    </source>
</evidence>
<dbReference type="GO" id="GO:0009007">
    <property type="term" value="F:site-specific DNA-methyltransferase (adenine-specific) activity"/>
    <property type="evidence" value="ECO:0007669"/>
    <property type="project" value="UniProtKB-EC"/>
</dbReference>
<reference evidence="7 8" key="1">
    <citation type="journal article" date="2014" name="PLoS Genet.">
        <title>Phylogenetically driven sequencing of extremely halophilic archaea reveals strategies for static and dynamic osmo-response.</title>
        <authorList>
            <person name="Becker E.A."/>
            <person name="Seitzer P.M."/>
            <person name="Tritt A."/>
            <person name="Larsen D."/>
            <person name="Krusor M."/>
            <person name="Yao A.I."/>
            <person name="Wu D."/>
            <person name="Madern D."/>
            <person name="Eisen J.A."/>
            <person name="Darling A.E."/>
            <person name="Facciotti M.T."/>
        </authorList>
    </citation>
    <scope>NUCLEOTIDE SEQUENCE [LARGE SCALE GENOMIC DNA]</scope>
    <source>
        <strain evidence="7 8">DSM 12281</strain>
    </source>
</reference>